<gene>
    <name evidence="2" type="ORF">A2898_05580</name>
</gene>
<organism evidence="2 3">
    <name type="scientific">Candidatus Kerfeldbacteria bacterium RIFCSPLOWO2_01_FULL_48_11</name>
    <dbReference type="NCBI Taxonomy" id="1798543"/>
    <lineage>
        <taxon>Bacteria</taxon>
        <taxon>Candidatus Kerfeldiibacteriota</taxon>
    </lineage>
</organism>
<comment type="caution">
    <text evidence="2">The sequence shown here is derived from an EMBL/GenBank/DDBJ whole genome shotgun (WGS) entry which is preliminary data.</text>
</comment>
<dbReference type="AlphaFoldDB" id="A0A1G2B0I1"/>
<dbReference type="EMBL" id="MHKE01000020">
    <property type="protein sequence ID" value="OGY82475.1"/>
    <property type="molecule type" value="Genomic_DNA"/>
</dbReference>
<dbReference type="Proteomes" id="UP000179164">
    <property type="component" value="Unassembled WGS sequence"/>
</dbReference>
<feature type="domain" description="HD" evidence="1">
    <location>
        <begin position="25"/>
        <end position="130"/>
    </location>
</feature>
<evidence type="ECO:0000313" key="2">
    <source>
        <dbReference type="EMBL" id="OGY82475.1"/>
    </source>
</evidence>
<dbReference type="Pfam" id="PF01966">
    <property type="entry name" value="HD"/>
    <property type="match status" value="1"/>
</dbReference>
<dbReference type="SUPFAM" id="SSF109604">
    <property type="entry name" value="HD-domain/PDEase-like"/>
    <property type="match status" value="1"/>
</dbReference>
<evidence type="ECO:0000259" key="1">
    <source>
        <dbReference type="Pfam" id="PF01966"/>
    </source>
</evidence>
<name>A0A1G2B0I1_9BACT</name>
<evidence type="ECO:0000313" key="3">
    <source>
        <dbReference type="Proteomes" id="UP000179164"/>
    </source>
</evidence>
<reference evidence="2 3" key="1">
    <citation type="journal article" date="2016" name="Nat. Commun.">
        <title>Thousands of microbial genomes shed light on interconnected biogeochemical processes in an aquifer system.</title>
        <authorList>
            <person name="Anantharaman K."/>
            <person name="Brown C.T."/>
            <person name="Hug L.A."/>
            <person name="Sharon I."/>
            <person name="Castelle C.J."/>
            <person name="Probst A.J."/>
            <person name="Thomas B.C."/>
            <person name="Singh A."/>
            <person name="Wilkins M.J."/>
            <person name="Karaoz U."/>
            <person name="Brodie E.L."/>
            <person name="Williams K.H."/>
            <person name="Hubbard S.S."/>
            <person name="Banfield J.F."/>
        </authorList>
    </citation>
    <scope>NUCLEOTIDE SEQUENCE [LARGE SCALE GENOMIC DNA]</scope>
</reference>
<protein>
    <recommendedName>
        <fullName evidence="1">HD domain-containing protein</fullName>
    </recommendedName>
</protein>
<dbReference type="InterPro" id="IPR006674">
    <property type="entry name" value="HD_domain"/>
</dbReference>
<dbReference type="Gene3D" id="1.10.3210.10">
    <property type="entry name" value="Hypothetical protein af1432"/>
    <property type="match status" value="1"/>
</dbReference>
<proteinExistence type="predicted"/>
<dbReference type="STRING" id="1798543.A2898_05580"/>
<sequence length="185" mass="21595">MTPFNEAQFASRIESHIKRCRPGDWEHCQRVVKWVKELGEGREDLPLLIVAGYVHDLGWRDTVKDKLTIDELLKLESKANANTTPNVKGLLTELKYSSEDIQTVLRLVHTAYEHESTQDDEAIIVDADNLSKLTIDHLREKYKQENWEKTVNHWESELSSRIQTEKGKQFWPKLLEELKTKIRSS</sequence>
<accession>A0A1G2B0I1</accession>